<proteinExistence type="predicted"/>
<dbReference type="InterPro" id="IPR043502">
    <property type="entry name" value="DNA/RNA_pol_sf"/>
</dbReference>
<protein>
    <recommendedName>
        <fullName evidence="1">Reverse transcriptase/retrotransposon-derived protein RNase H-like domain-containing protein</fullName>
    </recommendedName>
</protein>
<name>A0AAV3NU01_LITER</name>
<dbReference type="InterPro" id="IPR043128">
    <property type="entry name" value="Rev_trsase/Diguanyl_cyclase"/>
</dbReference>
<evidence type="ECO:0000313" key="3">
    <source>
        <dbReference type="Proteomes" id="UP001454036"/>
    </source>
</evidence>
<dbReference type="Gene3D" id="3.30.70.270">
    <property type="match status" value="1"/>
</dbReference>
<dbReference type="EMBL" id="BAABME010000398">
    <property type="protein sequence ID" value="GAA0142448.1"/>
    <property type="molecule type" value="Genomic_DNA"/>
</dbReference>
<sequence>MKPPNSCKEVQKLTRCLAALNRFISKFGERNLPFFKNLRRMLKEKFSWDKKCSEAFEELKRYLGSPYWLSRPKVGEQLQLYLSISDVAVSSVLLIEVERIQKPIYYVSYVLRDVEERYPTIDKAAFTLVISARKLKA</sequence>
<organism evidence="2 3">
    <name type="scientific">Lithospermum erythrorhizon</name>
    <name type="common">Purple gromwell</name>
    <name type="synonym">Lithospermum officinale var. erythrorhizon</name>
    <dbReference type="NCBI Taxonomy" id="34254"/>
    <lineage>
        <taxon>Eukaryota</taxon>
        <taxon>Viridiplantae</taxon>
        <taxon>Streptophyta</taxon>
        <taxon>Embryophyta</taxon>
        <taxon>Tracheophyta</taxon>
        <taxon>Spermatophyta</taxon>
        <taxon>Magnoliopsida</taxon>
        <taxon>eudicotyledons</taxon>
        <taxon>Gunneridae</taxon>
        <taxon>Pentapetalae</taxon>
        <taxon>asterids</taxon>
        <taxon>lamiids</taxon>
        <taxon>Boraginales</taxon>
        <taxon>Boraginaceae</taxon>
        <taxon>Boraginoideae</taxon>
        <taxon>Lithospermeae</taxon>
        <taxon>Lithospermum</taxon>
    </lineage>
</organism>
<dbReference type="PANTHER" id="PTHR48475:SF2">
    <property type="entry name" value="RIBONUCLEASE H"/>
    <property type="match status" value="1"/>
</dbReference>
<dbReference type="SUPFAM" id="SSF56672">
    <property type="entry name" value="DNA/RNA polymerases"/>
    <property type="match status" value="1"/>
</dbReference>
<evidence type="ECO:0000259" key="1">
    <source>
        <dbReference type="Pfam" id="PF17919"/>
    </source>
</evidence>
<dbReference type="Proteomes" id="UP001454036">
    <property type="component" value="Unassembled WGS sequence"/>
</dbReference>
<gene>
    <name evidence="2" type="ORF">LIER_03350</name>
</gene>
<accession>A0AAV3NU01</accession>
<dbReference type="Pfam" id="PF17919">
    <property type="entry name" value="RT_RNaseH_2"/>
    <property type="match status" value="1"/>
</dbReference>
<reference evidence="2 3" key="1">
    <citation type="submission" date="2024-01" db="EMBL/GenBank/DDBJ databases">
        <title>The complete chloroplast genome sequence of Lithospermum erythrorhizon: insights into the phylogenetic relationship among Boraginaceae species and the maternal lineages of purple gromwells.</title>
        <authorList>
            <person name="Okada T."/>
            <person name="Watanabe K."/>
        </authorList>
    </citation>
    <scope>NUCLEOTIDE SEQUENCE [LARGE SCALE GENOMIC DNA]</scope>
</reference>
<dbReference type="AlphaFoldDB" id="A0AAV3NU01"/>
<dbReference type="PANTHER" id="PTHR48475">
    <property type="entry name" value="RIBONUCLEASE H"/>
    <property type="match status" value="1"/>
</dbReference>
<feature type="domain" description="Reverse transcriptase/retrotransposon-derived protein RNase H-like" evidence="1">
    <location>
        <begin position="48"/>
        <end position="135"/>
    </location>
</feature>
<comment type="caution">
    <text evidence="2">The sequence shown here is derived from an EMBL/GenBank/DDBJ whole genome shotgun (WGS) entry which is preliminary data.</text>
</comment>
<keyword evidence="3" id="KW-1185">Reference proteome</keyword>
<evidence type="ECO:0000313" key="2">
    <source>
        <dbReference type="EMBL" id="GAA0142448.1"/>
    </source>
</evidence>
<dbReference type="InterPro" id="IPR041577">
    <property type="entry name" value="RT_RNaseH_2"/>
</dbReference>